<feature type="chain" id="PRO_5039202607" description="Secreted protein" evidence="2">
    <location>
        <begin position="28"/>
        <end position="102"/>
    </location>
</feature>
<accession>A0A3M8AJ78</accession>
<organism evidence="3 4">
    <name type="scientific">Agromyces tardus</name>
    <dbReference type="NCBI Taxonomy" id="2583849"/>
    <lineage>
        <taxon>Bacteria</taxon>
        <taxon>Bacillati</taxon>
        <taxon>Actinomycetota</taxon>
        <taxon>Actinomycetes</taxon>
        <taxon>Micrococcales</taxon>
        <taxon>Microbacteriaceae</taxon>
        <taxon>Agromyces</taxon>
    </lineage>
</organism>
<feature type="signal peptide" evidence="2">
    <location>
        <begin position="1"/>
        <end position="27"/>
    </location>
</feature>
<evidence type="ECO:0008006" key="5">
    <source>
        <dbReference type="Google" id="ProtNLM"/>
    </source>
</evidence>
<sequence>MNHKTATPVILTVSLMLLLGGTIGAAAQDRGVRDNLSPVANAAIVGLARGSVMWRDSFAGVRDDLSPLRATTPVLVPTETPTTTPTATPDIVDDLSPLRGGR</sequence>
<dbReference type="Proteomes" id="UP000275048">
    <property type="component" value="Unassembled WGS sequence"/>
</dbReference>
<dbReference type="EMBL" id="RHHB01000004">
    <property type="protein sequence ID" value="RNB51296.1"/>
    <property type="molecule type" value="Genomic_DNA"/>
</dbReference>
<keyword evidence="4" id="KW-1185">Reference proteome</keyword>
<evidence type="ECO:0000313" key="3">
    <source>
        <dbReference type="EMBL" id="RNB51296.1"/>
    </source>
</evidence>
<evidence type="ECO:0000313" key="4">
    <source>
        <dbReference type="Proteomes" id="UP000275048"/>
    </source>
</evidence>
<reference evidence="3 4" key="1">
    <citation type="submission" date="2018-10" db="EMBL/GenBank/DDBJ databases">
        <title>Isolation, diversity and antibacterial activity of antinobacteria from the wheat rhizosphere soil.</title>
        <authorList>
            <person name="Sun T."/>
        </authorList>
    </citation>
    <scope>NUCLEOTIDE SEQUENCE [LARGE SCALE GENOMIC DNA]</scope>
    <source>
        <strain evidence="3 4">SJ-23</strain>
    </source>
</reference>
<evidence type="ECO:0000256" key="1">
    <source>
        <dbReference type="SAM" id="MobiDB-lite"/>
    </source>
</evidence>
<keyword evidence="2" id="KW-0732">Signal</keyword>
<feature type="compositionally biased region" description="Low complexity" evidence="1">
    <location>
        <begin position="75"/>
        <end position="89"/>
    </location>
</feature>
<comment type="caution">
    <text evidence="3">The sequence shown here is derived from an EMBL/GenBank/DDBJ whole genome shotgun (WGS) entry which is preliminary data.</text>
</comment>
<feature type="region of interest" description="Disordered" evidence="1">
    <location>
        <begin position="75"/>
        <end position="102"/>
    </location>
</feature>
<name>A0A3M8AJ78_9MICO</name>
<dbReference type="RefSeq" id="WP_122935864.1">
    <property type="nucleotide sequence ID" value="NZ_JBHSNT010000060.1"/>
</dbReference>
<proteinExistence type="predicted"/>
<protein>
    <recommendedName>
        <fullName evidence="5">Secreted protein</fullName>
    </recommendedName>
</protein>
<gene>
    <name evidence="3" type="ORF">EDM22_04500</name>
</gene>
<dbReference type="AlphaFoldDB" id="A0A3M8AJ78"/>
<evidence type="ECO:0000256" key="2">
    <source>
        <dbReference type="SAM" id="SignalP"/>
    </source>
</evidence>
<dbReference type="OrthoDB" id="5008077at2"/>